<organism evidence="2 3">
    <name type="scientific">Vigna angularis var. angularis</name>
    <dbReference type="NCBI Taxonomy" id="157739"/>
    <lineage>
        <taxon>Eukaryota</taxon>
        <taxon>Viridiplantae</taxon>
        <taxon>Streptophyta</taxon>
        <taxon>Embryophyta</taxon>
        <taxon>Tracheophyta</taxon>
        <taxon>Spermatophyta</taxon>
        <taxon>Magnoliopsida</taxon>
        <taxon>eudicotyledons</taxon>
        <taxon>Gunneridae</taxon>
        <taxon>Pentapetalae</taxon>
        <taxon>rosids</taxon>
        <taxon>fabids</taxon>
        <taxon>Fabales</taxon>
        <taxon>Fabaceae</taxon>
        <taxon>Papilionoideae</taxon>
        <taxon>50 kb inversion clade</taxon>
        <taxon>NPAAA clade</taxon>
        <taxon>indigoferoid/millettioid clade</taxon>
        <taxon>Phaseoleae</taxon>
        <taxon>Vigna</taxon>
    </lineage>
</organism>
<feature type="region of interest" description="Disordered" evidence="1">
    <location>
        <begin position="1"/>
        <end position="38"/>
    </location>
</feature>
<sequence>MEKTSKASREASDWKSPSWPRKALPTLHSSHPRPKGKRVIVKQKVIDRSRIYEAFQKNLASICQANRDDDDDDDDKSPTSSAVNVIQMFNSDENPLCPTLTKYLLYTHNASKHTSDPSLSHLLDN</sequence>
<evidence type="ECO:0000313" key="3">
    <source>
        <dbReference type="Proteomes" id="UP000291084"/>
    </source>
</evidence>
<name>A0A0S3T3E9_PHAAN</name>
<dbReference type="OrthoDB" id="10386708at2759"/>
<proteinExistence type="predicted"/>
<feature type="compositionally biased region" description="Basic and acidic residues" evidence="1">
    <location>
        <begin position="1"/>
        <end position="13"/>
    </location>
</feature>
<accession>A0A0S3T3E9</accession>
<gene>
    <name evidence="2" type="primary">Vigan.10G100900</name>
    <name evidence="2" type="ORF">VIGAN_10100900</name>
</gene>
<protein>
    <submittedName>
        <fullName evidence="2">Uncharacterized protein</fullName>
    </submittedName>
</protein>
<dbReference type="AlphaFoldDB" id="A0A0S3T3E9"/>
<dbReference type="Proteomes" id="UP000291084">
    <property type="component" value="Chromosome 10"/>
</dbReference>
<reference evidence="2 3" key="1">
    <citation type="journal article" date="2015" name="Sci. Rep.">
        <title>The power of single molecule real-time sequencing technology in the de novo assembly of a eukaryotic genome.</title>
        <authorList>
            <person name="Sakai H."/>
            <person name="Naito K."/>
            <person name="Ogiso-Tanaka E."/>
            <person name="Takahashi Y."/>
            <person name="Iseki K."/>
            <person name="Muto C."/>
            <person name="Satou K."/>
            <person name="Teruya K."/>
            <person name="Shiroma A."/>
            <person name="Shimoji M."/>
            <person name="Hirano T."/>
            <person name="Itoh T."/>
            <person name="Kaga A."/>
            <person name="Tomooka N."/>
        </authorList>
    </citation>
    <scope>NUCLEOTIDE SEQUENCE [LARGE SCALE GENOMIC DNA]</scope>
    <source>
        <strain evidence="3">cv. Shumari</strain>
    </source>
</reference>
<dbReference type="EMBL" id="AP015043">
    <property type="protein sequence ID" value="BAT99557.1"/>
    <property type="molecule type" value="Genomic_DNA"/>
</dbReference>
<keyword evidence="3" id="KW-1185">Reference proteome</keyword>
<evidence type="ECO:0000313" key="2">
    <source>
        <dbReference type="EMBL" id="BAT99557.1"/>
    </source>
</evidence>
<evidence type="ECO:0000256" key="1">
    <source>
        <dbReference type="SAM" id="MobiDB-lite"/>
    </source>
</evidence>